<evidence type="ECO:0000256" key="1">
    <source>
        <dbReference type="ARBA" id="ARBA00022529"/>
    </source>
</evidence>
<proteinExistence type="predicted"/>
<dbReference type="EMBL" id="KX774321">
    <property type="protein sequence ID" value="AOZ63656.1"/>
    <property type="molecule type" value="Genomic_DNA"/>
</dbReference>
<keyword evidence="2" id="KW-0081">Bacteriolytic enzyme</keyword>
<evidence type="ECO:0000313" key="5">
    <source>
        <dbReference type="Proteomes" id="UP000224902"/>
    </source>
</evidence>
<evidence type="ECO:0000256" key="2">
    <source>
        <dbReference type="ARBA" id="ARBA00022638"/>
    </source>
</evidence>
<dbReference type="Pfam" id="PF01510">
    <property type="entry name" value="Amidase_2"/>
    <property type="match status" value="1"/>
</dbReference>
<dbReference type="OrthoDB" id="10145at10239"/>
<dbReference type="GO" id="GO:0009253">
    <property type="term" value="P:peptidoglycan catabolic process"/>
    <property type="evidence" value="ECO:0007669"/>
    <property type="project" value="InterPro"/>
</dbReference>
<evidence type="ECO:0000313" key="4">
    <source>
        <dbReference type="EMBL" id="AOZ63656.1"/>
    </source>
</evidence>
<sequence>MSYIEIWSPNKNSGTGGFKKSIIVIHTSEPGPYAPGRNPGTAANLGRYLQSASVQASYHMIVDPNGDKCRCLSNADRAWAAGPIANNEGFHICAVGWAAWSRQEWLSMPKMLDGMAEEIALWCKAEGIPAQYVVAKDLPNDIWGITTHLQTALAWRQTDHSDPGPNFPIDVLIEKVKAYMGGSVIAPVEKETAIQAKRRIADWLGKRVIDAEEFPTPDGIGRFCDYENGMIYWTPATGAQAMSNEMVDKYATVGYEKSFLGYPINDVHDLPDKAGRAQAFQNGSIYWSEKTKAQIVNGVIGNKWAASGWEKGELGFPTTDEIKLPDGVGIIQVFEKAHIYYTPASGAGIIKGLIWDEFTKQNFEKGLGYPLTDEIATANNSGVFQKFDFAQVYYKWGDARAYSIFNDILDIYARFGYETGRLGYPTSNRTLVEKTKWLQKFQGGSIQVDTSTKEVVLIIEGESISV</sequence>
<name>A0A1I9SA50_9CAUD</name>
<dbReference type="GO" id="GO:0008745">
    <property type="term" value="F:N-acetylmuramoyl-L-alanine amidase activity"/>
    <property type="evidence" value="ECO:0007669"/>
    <property type="project" value="InterPro"/>
</dbReference>
<dbReference type="InterPro" id="IPR036505">
    <property type="entry name" value="Amidase/PGRP_sf"/>
</dbReference>
<protein>
    <submittedName>
        <fullName evidence="4">Lysin A</fullName>
    </submittedName>
</protein>
<reference evidence="5" key="1">
    <citation type="submission" date="2016-08" db="EMBL/GenBank/DDBJ databases">
        <authorList>
            <person name="Seilhamer J.J."/>
        </authorList>
    </citation>
    <scope>NUCLEOTIDE SEQUENCE [LARGE SCALE GENOMIC DNA]</scope>
</reference>
<evidence type="ECO:0000259" key="3">
    <source>
        <dbReference type="Pfam" id="PF01510"/>
    </source>
</evidence>
<accession>A0A1I9SA50</accession>
<feature type="domain" description="N-acetylmuramoyl-L-alanine amidase" evidence="3">
    <location>
        <begin position="22"/>
        <end position="165"/>
    </location>
</feature>
<dbReference type="GO" id="GO:0001897">
    <property type="term" value="P:symbiont-mediated cytolysis of host cell"/>
    <property type="evidence" value="ECO:0007669"/>
    <property type="project" value="UniProtKB-ARBA"/>
</dbReference>
<dbReference type="Gene3D" id="3.40.80.10">
    <property type="entry name" value="Peptidoglycan recognition protein-like"/>
    <property type="match status" value="1"/>
</dbReference>
<dbReference type="InterPro" id="IPR002502">
    <property type="entry name" value="Amidase_domain"/>
</dbReference>
<dbReference type="SUPFAM" id="SSF55846">
    <property type="entry name" value="N-acetylmuramoyl-L-alanine amidase-like"/>
    <property type="match status" value="1"/>
</dbReference>
<dbReference type="GO" id="GO:0042742">
    <property type="term" value="P:defense response to bacterium"/>
    <property type="evidence" value="ECO:0007669"/>
    <property type="project" value="UniProtKB-KW"/>
</dbReference>
<keyword evidence="5" id="KW-1185">Reference proteome</keyword>
<dbReference type="InterPro" id="IPR013207">
    <property type="entry name" value="LGFP"/>
</dbReference>
<gene>
    <name evidence="4" type="ORF">SEA_WEASELS2_67</name>
</gene>
<dbReference type="Proteomes" id="UP000224902">
    <property type="component" value="Segment"/>
</dbReference>
<organism evidence="4 5">
    <name type="scientific">Rhodococcus phage Weasels2</name>
    <dbReference type="NCBI Taxonomy" id="1897437"/>
    <lineage>
        <taxon>Viruses</taxon>
        <taxon>Duplodnaviria</taxon>
        <taxon>Heunggongvirae</taxon>
        <taxon>Uroviricota</taxon>
        <taxon>Caudoviricetes</taxon>
        <taxon>Weaselvirus</taxon>
        <taxon>Weaselvirus weasel</taxon>
    </lineage>
</organism>
<dbReference type="Pfam" id="PF08310">
    <property type="entry name" value="LGFP"/>
    <property type="match status" value="4"/>
</dbReference>
<keyword evidence="1" id="KW-0929">Antimicrobial</keyword>